<dbReference type="Proteomes" id="UP000603708">
    <property type="component" value="Unassembled WGS sequence"/>
</dbReference>
<gene>
    <name evidence="1" type="ORF">GCM10018793_06170</name>
</gene>
<keyword evidence="2" id="KW-1185">Reference proteome</keyword>
<accession>A0A919KSR9</accession>
<reference evidence="1" key="1">
    <citation type="journal article" date="2014" name="Int. J. Syst. Evol. Microbiol.">
        <title>Complete genome sequence of Corynebacterium casei LMG S-19264T (=DSM 44701T), isolated from a smear-ripened cheese.</title>
        <authorList>
            <consortium name="US DOE Joint Genome Institute (JGI-PGF)"/>
            <person name="Walter F."/>
            <person name="Albersmeier A."/>
            <person name="Kalinowski J."/>
            <person name="Ruckert C."/>
        </authorList>
    </citation>
    <scope>NUCLEOTIDE SEQUENCE</scope>
    <source>
        <strain evidence="1">JCM 5069</strain>
    </source>
</reference>
<proteinExistence type="predicted"/>
<evidence type="ECO:0000313" key="1">
    <source>
        <dbReference type="EMBL" id="GHH71067.1"/>
    </source>
</evidence>
<reference evidence="1" key="2">
    <citation type="submission" date="2020-09" db="EMBL/GenBank/DDBJ databases">
        <authorList>
            <person name="Sun Q."/>
            <person name="Ohkuma M."/>
        </authorList>
    </citation>
    <scope>NUCLEOTIDE SEQUENCE</scope>
    <source>
        <strain evidence="1">JCM 5069</strain>
    </source>
</reference>
<comment type="caution">
    <text evidence="1">The sequence shown here is derived from an EMBL/GenBank/DDBJ whole genome shotgun (WGS) entry which is preliminary data.</text>
</comment>
<evidence type="ECO:0000313" key="2">
    <source>
        <dbReference type="Proteomes" id="UP000603708"/>
    </source>
</evidence>
<dbReference type="AlphaFoldDB" id="A0A919KSR9"/>
<name>A0A919KSR9_9ACTN</name>
<dbReference type="EMBL" id="BNCD01000001">
    <property type="protein sequence ID" value="GHH71067.1"/>
    <property type="molecule type" value="Genomic_DNA"/>
</dbReference>
<protein>
    <submittedName>
        <fullName evidence="1">Uncharacterized protein</fullName>
    </submittedName>
</protein>
<sequence>MNPAPNALSALPVWIRRTAAATALVTLTFLKTSNLNFDSKLYRMKDFNAKTARAILAPWVKPRM</sequence>
<organism evidence="1 2">
    <name type="scientific">Streptomyces sulfonofaciens</name>
    <dbReference type="NCBI Taxonomy" id="68272"/>
    <lineage>
        <taxon>Bacteria</taxon>
        <taxon>Bacillati</taxon>
        <taxon>Actinomycetota</taxon>
        <taxon>Actinomycetes</taxon>
        <taxon>Kitasatosporales</taxon>
        <taxon>Streptomycetaceae</taxon>
        <taxon>Streptomyces</taxon>
    </lineage>
</organism>